<evidence type="ECO:0000313" key="2">
    <source>
        <dbReference type="Proteomes" id="UP001377168"/>
    </source>
</evidence>
<reference evidence="1" key="1">
    <citation type="submission" date="2024-03" db="EMBL/GenBank/DDBJ databases">
        <title>Novel Streptomyces species of biotechnological and ecological value are a feature of Machair soil.</title>
        <authorList>
            <person name="Prole J.R."/>
            <person name="Goodfellow M."/>
            <person name="Allenby N."/>
            <person name="Ward A.C."/>
        </authorList>
    </citation>
    <scope>NUCLEOTIDE SEQUENCE</scope>
    <source>
        <strain evidence="1">MS2.AVA.5</strain>
    </source>
</reference>
<dbReference type="EMBL" id="JBBKAJ010000022">
    <property type="protein sequence ID" value="MEJ8634778.1"/>
    <property type="molecule type" value="Genomic_DNA"/>
</dbReference>
<dbReference type="Proteomes" id="UP001377168">
    <property type="component" value="Unassembled WGS sequence"/>
</dbReference>
<sequence>MFDLKQELHRKLKAGRASLLGKLEGLSEYDLRRPLTPTGTNLLGLVKHLAGVEYGYLGESFKRPAPETMAWIEDGSIWEGADMWATAGESSDYLIGLYERACAHGDRTIEEFGPDAPGWVAHWPEERRETTLGVLLVRMVAETAQHAGHADVVRELIDGRGGSDHDEIGDEAWWRDYVAGIQSAADSFADKDGE</sequence>
<name>A0ACC6PTF7_9ACTN</name>
<gene>
    <name evidence="1" type="ORF">WKI67_15390</name>
</gene>
<organism evidence="1 2">
    <name type="scientific">Streptomyces achmelvichensis</name>
    <dbReference type="NCBI Taxonomy" id="3134111"/>
    <lineage>
        <taxon>Bacteria</taxon>
        <taxon>Bacillati</taxon>
        <taxon>Actinomycetota</taxon>
        <taxon>Actinomycetes</taxon>
        <taxon>Kitasatosporales</taxon>
        <taxon>Streptomycetaceae</taxon>
        <taxon>Streptomyces</taxon>
    </lineage>
</organism>
<proteinExistence type="predicted"/>
<keyword evidence="2" id="KW-1185">Reference proteome</keyword>
<protein>
    <submittedName>
        <fullName evidence="1">DinB family protein</fullName>
    </submittedName>
</protein>
<comment type="caution">
    <text evidence="1">The sequence shown here is derived from an EMBL/GenBank/DDBJ whole genome shotgun (WGS) entry which is preliminary data.</text>
</comment>
<accession>A0ACC6PTF7</accession>
<evidence type="ECO:0000313" key="1">
    <source>
        <dbReference type="EMBL" id="MEJ8634778.1"/>
    </source>
</evidence>